<dbReference type="Gene3D" id="3.10.100.10">
    <property type="entry name" value="Mannose-Binding Protein A, subunit A"/>
    <property type="match status" value="1"/>
</dbReference>
<feature type="domain" description="C-type lectin" evidence="3">
    <location>
        <begin position="1"/>
        <end position="41"/>
    </location>
</feature>
<accession>A0AAE1B4E9</accession>
<dbReference type="SUPFAM" id="SSF56436">
    <property type="entry name" value="C-type lectin-like"/>
    <property type="match status" value="1"/>
</dbReference>
<protein>
    <recommendedName>
        <fullName evidence="3">C-type lectin domain-containing protein</fullName>
    </recommendedName>
</protein>
<keyword evidence="5" id="KW-1185">Reference proteome</keyword>
<feature type="region of interest" description="Disordered" evidence="2">
    <location>
        <begin position="95"/>
        <end position="139"/>
    </location>
</feature>
<reference evidence="4" key="1">
    <citation type="journal article" date="2023" name="G3 (Bethesda)">
        <title>A reference genome for the long-term kleptoplast-retaining sea slug Elysia crispata morphotype clarki.</title>
        <authorList>
            <person name="Eastman K.E."/>
            <person name="Pendleton A.L."/>
            <person name="Shaikh M.A."/>
            <person name="Suttiyut T."/>
            <person name="Ogas R."/>
            <person name="Tomko P."/>
            <person name="Gavelis G."/>
            <person name="Widhalm J.R."/>
            <person name="Wisecaver J.H."/>
        </authorList>
    </citation>
    <scope>NUCLEOTIDE SEQUENCE</scope>
    <source>
        <strain evidence="4">ECLA1</strain>
    </source>
</reference>
<dbReference type="EMBL" id="JAWDGP010000600">
    <property type="protein sequence ID" value="KAK3799000.1"/>
    <property type="molecule type" value="Genomic_DNA"/>
</dbReference>
<evidence type="ECO:0000313" key="5">
    <source>
        <dbReference type="Proteomes" id="UP001283361"/>
    </source>
</evidence>
<proteinExistence type="predicted"/>
<dbReference type="InterPro" id="IPR001304">
    <property type="entry name" value="C-type_lectin-like"/>
</dbReference>
<evidence type="ECO:0000313" key="4">
    <source>
        <dbReference type="EMBL" id="KAK3799000.1"/>
    </source>
</evidence>
<dbReference type="InterPro" id="IPR018378">
    <property type="entry name" value="C-type_lectin_CS"/>
</dbReference>
<evidence type="ECO:0000256" key="1">
    <source>
        <dbReference type="ARBA" id="ARBA00023157"/>
    </source>
</evidence>
<keyword evidence="1" id="KW-1015">Disulfide bond</keyword>
<dbReference type="InterPro" id="IPR016187">
    <property type="entry name" value="CTDL_fold"/>
</dbReference>
<dbReference type="InterPro" id="IPR016186">
    <property type="entry name" value="C-type_lectin-like/link_sf"/>
</dbReference>
<sequence>MDNQPDDYEGNEDCVAFRNLRSNIAKWNDARCSKRYKFVCEVFPDCPGNTFGGRCTDVCNQNCGGANNTCKRFDGFCINGCDVGFQGNTCEAPVKKAKTNDEPSKKVKASGAPAKKAETSDAPTKRQRQVMHQQKGRDK</sequence>
<dbReference type="Proteomes" id="UP001283361">
    <property type="component" value="Unassembled WGS sequence"/>
</dbReference>
<evidence type="ECO:0000259" key="3">
    <source>
        <dbReference type="PROSITE" id="PS50041"/>
    </source>
</evidence>
<gene>
    <name evidence="4" type="ORF">RRG08_043453</name>
</gene>
<comment type="caution">
    <text evidence="4">The sequence shown here is derived from an EMBL/GenBank/DDBJ whole genome shotgun (WGS) entry which is preliminary data.</text>
</comment>
<dbReference type="PROSITE" id="PS00615">
    <property type="entry name" value="C_TYPE_LECTIN_1"/>
    <property type="match status" value="1"/>
</dbReference>
<organism evidence="4 5">
    <name type="scientific">Elysia crispata</name>
    <name type="common">lettuce slug</name>
    <dbReference type="NCBI Taxonomy" id="231223"/>
    <lineage>
        <taxon>Eukaryota</taxon>
        <taxon>Metazoa</taxon>
        <taxon>Spiralia</taxon>
        <taxon>Lophotrochozoa</taxon>
        <taxon>Mollusca</taxon>
        <taxon>Gastropoda</taxon>
        <taxon>Heterobranchia</taxon>
        <taxon>Euthyneura</taxon>
        <taxon>Panpulmonata</taxon>
        <taxon>Sacoglossa</taxon>
        <taxon>Placobranchoidea</taxon>
        <taxon>Plakobranchidae</taxon>
        <taxon>Elysia</taxon>
    </lineage>
</organism>
<dbReference type="PROSITE" id="PS50041">
    <property type="entry name" value="C_TYPE_LECTIN_2"/>
    <property type="match status" value="1"/>
</dbReference>
<evidence type="ECO:0000256" key="2">
    <source>
        <dbReference type="SAM" id="MobiDB-lite"/>
    </source>
</evidence>
<name>A0AAE1B4E9_9GAST</name>
<dbReference type="AlphaFoldDB" id="A0AAE1B4E9"/>